<feature type="transmembrane region" description="Helical" evidence="1">
    <location>
        <begin position="21"/>
        <end position="39"/>
    </location>
</feature>
<keyword evidence="1" id="KW-1133">Transmembrane helix</keyword>
<comment type="caution">
    <text evidence="2">The sequence shown here is derived from an EMBL/GenBank/DDBJ whole genome shotgun (WGS) entry which is preliminary data.</text>
</comment>
<proteinExistence type="predicted"/>
<evidence type="ECO:0000256" key="1">
    <source>
        <dbReference type="SAM" id="Phobius"/>
    </source>
</evidence>
<name>A0ABQ1T5F3_9GAMM</name>
<reference evidence="3" key="1">
    <citation type="journal article" date="2019" name="Int. J. Syst. Evol. Microbiol.">
        <title>The Global Catalogue of Microorganisms (GCM) 10K type strain sequencing project: providing services to taxonomists for standard genome sequencing and annotation.</title>
        <authorList>
            <consortium name="The Broad Institute Genomics Platform"/>
            <consortium name="The Broad Institute Genome Sequencing Center for Infectious Disease"/>
            <person name="Wu L."/>
            <person name="Ma J."/>
        </authorList>
    </citation>
    <scope>NUCLEOTIDE SEQUENCE [LARGE SCALE GENOMIC DNA]</scope>
    <source>
        <strain evidence="3">CGMCC 1.16033</strain>
    </source>
</reference>
<accession>A0ABQ1T5F3</accession>
<feature type="transmembrane region" description="Helical" evidence="1">
    <location>
        <begin position="51"/>
        <end position="71"/>
    </location>
</feature>
<dbReference type="RefSeq" id="WP_206191798.1">
    <property type="nucleotide sequence ID" value="NZ_AP024618.1"/>
</dbReference>
<gene>
    <name evidence="2" type="ORF">GCM10011520_25660</name>
</gene>
<dbReference type="EMBL" id="BMKO01000006">
    <property type="protein sequence ID" value="GGE84088.1"/>
    <property type="molecule type" value="Genomic_DNA"/>
</dbReference>
<organism evidence="2 3">
    <name type="scientific">Shewanella carassii</name>
    <dbReference type="NCBI Taxonomy" id="1987584"/>
    <lineage>
        <taxon>Bacteria</taxon>
        <taxon>Pseudomonadati</taxon>
        <taxon>Pseudomonadota</taxon>
        <taxon>Gammaproteobacteria</taxon>
        <taxon>Alteromonadales</taxon>
        <taxon>Shewanellaceae</taxon>
        <taxon>Shewanella</taxon>
    </lineage>
</organism>
<keyword evidence="1" id="KW-0812">Transmembrane</keyword>
<keyword evidence="3" id="KW-1185">Reference proteome</keyword>
<protein>
    <submittedName>
        <fullName evidence="2">Uncharacterized protein</fullName>
    </submittedName>
</protein>
<sequence>MKTQLHAELAQVKRSLVITQLLGAPGMLLIGLALYGLIIADGDAFVPALNNPINCYALIAIGSAIAFWEALKVIKLTKKQTQILKQLDELKET</sequence>
<dbReference type="Proteomes" id="UP000606498">
    <property type="component" value="Unassembled WGS sequence"/>
</dbReference>
<keyword evidence="1" id="KW-0472">Membrane</keyword>
<evidence type="ECO:0000313" key="2">
    <source>
        <dbReference type="EMBL" id="GGE84088.1"/>
    </source>
</evidence>
<evidence type="ECO:0000313" key="3">
    <source>
        <dbReference type="Proteomes" id="UP000606498"/>
    </source>
</evidence>